<reference evidence="5 6" key="1">
    <citation type="submission" date="2016-10" db="EMBL/GenBank/DDBJ databases">
        <authorList>
            <person name="Varghese N."/>
            <person name="Submissions S."/>
        </authorList>
    </citation>
    <scope>NUCLEOTIDE SEQUENCE [LARGE SCALE GENOMIC DNA]</scope>
    <source>
        <strain evidence="5 6">WCC6</strain>
    </source>
</reference>
<dbReference type="EMBL" id="FNOP01000002">
    <property type="protein sequence ID" value="SDW50034.1"/>
    <property type="molecule type" value="Genomic_DNA"/>
</dbReference>
<dbReference type="InterPro" id="IPR051044">
    <property type="entry name" value="MAG_DAG_Lipase"/>
</dbReference>
<sequence>MLQGAEPYFWPGTRGKGVLLVHGFTGSPSELRELGEILHRKGYTVEGLLLKGHGTDPRDLLEAKAEQWEEQVRQGVAHLKETCAQVTVIGLSMGGLLALYAGAATSADKLVVISTPIYLYDWRVYFLWLADRLPYWAIPKRPRTIDAPARYNVAYRCMPIKGVHQLVRLLQAVKRSWLPRVRQPLLIIQSRTDHTVRPESASYIEEHAASARKQVLWVPQARHVMTLYKGRQAIYAAIEAFLEE</sequence>
<evidence type="ECO:0000256" key="1">
    <source>
        <dbReference type="PIRSR" id="PIRSR017388-1"/>
    </source>
</evidence>
<organism evidence="5 6">
    <name type="scientific">Acidaminococcus fermentans</name>
    <dbReference type="NCBI Taxonomy" id="905"/>
    <lineage>
        <taxon>Bacteria</taxon>
        <taxon>Bacillati</taxon>
        <taxon>Bacillota</taxon>
        <taxon>Negativicutes</taxon>
        <taxon>Acidaminococcales</taxon>
        <taxon>Acidaminococcaceae</taxon>
        <taxon>Acidaminococcus</taxon>
    </lineage>
</organism>
<dbReference type="RefSeq" id="WP_012938334.1">
    <property type="nucleotide sequence ID" value="NZ_FNOP01000002.1"/>
</dbReference>
<name>A0A1H2U3M1_ACIFE</name>
<protein>
    <submittedName>
        <fullName evidence="5">Carboxylesterase</fullName>
    </submittedName>
</protein>
<dbReference type="Pfam" id="PF12146">
    <property type="entry name" value="Hydrolase_4"/>
    <property type="match status" value="1"/>
</dbReference>
<dbReference type="InterPro" id="IPR022742">
    <property type="entry name" value="Hydrolase_4"/>
</dbReference>
<evidence type="ECO:0000313" key="5">
    <source>
        <dbReference type="EMBL" id="SDW50034.1"/>
    </source>
</evidence>
<dbReference type="Gene3D" id="3.40.50.1820">
    <property type="entry name" value="alpha/beta hydrolase"/>
    <property type="match status" value="1"/>
</dbReference>
<dbReference type="OMA" id="HGTRWQD"/>
<evidence type="ECO:0000256" key="3">
    <source>
        <dbReference type="PIRSR" id="PIRSR017388-3"/>
    </source>
</evidence>
<feature type="site" description="Important for substrate specificity" evidence="3">
    <location>
        <position position="138"/>
    </location>
</feature>
<feature type="domain" description="Serine aminopeptidase S33" evidence="4">
    <location>
        <begin position="18"/>
        <end position="225"/>
    </location>
</feature>
<feature type="binding site" evidence="2">
    <location>
        <position position="93"/>
    </location>
    <ligand>
        <name>substrate</name>
    </ligand>
</feature>
<dbReference type="InterPro" id="IPR012354">
    <property type="entry name" value="Esterase_lipase"/>
</dbReference>
<dbReference type="PANTHER" id="PTHR11614">
    <property type="entry name" value="PHOSPHOLIPASE-RELATED"/>
    <property type="match status" value="1"/>
</dbReference>
<dbReference type="InterPro" id="IPR029058">
    <property type="entry name" value="AB_hydrolase_fold"/>
</dbReference>
<feature type="active site" description="Charge relay system" evidence="1">
    <location>
        <position position="223"/>
    </location>
</feature>
<dbReference type="GO" id="GO:0052689">
    <property type="term" value="F:carboxylic ester hydrolase activity"/>
    <property type="evidence" value="ECO:0007669"/>
    <property type="project" value="InterPro"/>
</dbReference>
<evidence type="ECO:0000256" key="2">
    <source>
        <dbReference type="PIRSR" id="PIRSR017388-2"/>
    </source>
</evidence>
<dbReference type="Proteomes" id="UP000182379">
    <property type="component" value="Unassembled WGS sequence"/>
</dbReference>
<accession>A0A1H2U3M1</accession>
<evidence type="ECO:0000259" key="4">
    <source>
        <dbReference type="Pfam" id="PF12146"/>
    </source>
</evidence>
<dbReference type="PIRSF" id="PIRSF017388">
    <property type="entry name" value="Esterase_lipase"/>
    <property type="match status" value="1"/>
</dbReference>
<feature type="active site" description="Charge relay system" evidence="1">
    <location>
        <position position="193"/>
    </location>
</feature>
<dbReference type="AlphaFoldDB" id="A0A1H2U3M1"/>
<dbReference type="SUPFAM" id="SSF53474">
    <property type="entry name" value="alpha/beta-Hydrolases"/>
    <property type="match status" value="1"/>
</dbReference>
<proteinExistence type="predicted"/>
<feature type="binding site" evidence="2">
    <location>
        <position position="24"/>
    </location>
    <ligand>
        <name>substrate</name>
    </ligand>
</feature>
<evidence type="ECO:0000313" key="6">
    <source>
        <dbReference type="Proteomes" id="UP000182379"/>
    </source>
</evidence>
<feature type="active site" description="Nucleophile" evidence="1">
    <location>
        <position position="92"/>
    </location>
</feature>
<gene>
    <name evidence="5" type="ORF">SAMN05216495_10275</name>
</gene>
<dbReference type="GeneID" id="78334709"/>
<comment type="caution">
    <text evidence="5">The sequence shown here is derived from an EMBL/GenBank/DDBJ whole genome shotgun (WGS) entry which is preliminary data.</text>
</comment>